<reference evidence="1" key="2">
    <citation type="submission" date="2016-05" db="EMBL/GenBank/DDBJ databases">
        <title>Comparative analysis highlights variable genome content of wheat rusts and divergence of the mating loci.</title>
        <authorList>
            <person name="Cuomo C.A."/>
            <person name="Bakkeren G."/>
            <person name="Szabo L."/>
            <person name="Khalil H."/>
            <person name="Joly D."/>
            <person name="Goldberg J."/>
            <person name="Young S."/>
            <person name="Zeng Q."/>
            <person name="Fellers J."/>
        </authorList>
    </citation>
    <scope>NUCLEOTIDE SEQUENCE [LARGE SCALE GENOMIC DNA]</scope>
    <source>
        <strain evidence="1">1-1 BBBD Race 1</strain>
    </source>
</reference>
<proteinExistence type="predicted"/>
<accession>A0A180GC99</accession>
<dbReference type="Proteomes" id="UP000005240">
    <property type="component" value="Unassembled WGS sequence"/>
</dbReference>
<organism evidence="1">
    <name type="scientific">Puccinia triticina (isolate 1-1 / race 1 (BBBD))</name>
    <name type="common">Brown leaf rust fungus</name>
    <dbReference type="NCBI Taxonomy" id="630390"/>
    <lineage>
        <taxon>Eukaryota</taxon>
        <taxon>Fungi</taxon>
        <taxon>Dikarya</taxon>
        <taxon>Basidiomycota</taxon>
        <taxon>Pucciniomycotina</taxon>
        <taxon>Pucciniomycetes</taxon>
        <taxon>Pucciniales</taxon>
        <taxon>Pucciniaceae</taxon>
        <taxon>Puccinia</taxon>
    </lineage>
</organism>
<reference evidence="2 3" key="3">
    <citation type="journal article" date="2017" name="G3 (Bethesda)">
        <title>Comparative analysis highlights variable genome content of wheat rusts and divergence of the mating loci.</title>
        <authorList>
            <person name="Cuomo C.A."/>
            <person name="Bakkeren G."/>
            <person name="Khalil H.B."/>
            <person name="Panwar V."/>
            <person name="Joly D."/>
            <person name="Linning R."/>
            <person name="Sakthikumar S."/>
            <person name="Song X."/>
            <person name="Adiconis X."/>
            <person name="Fan L."/>
            <person name="Goldberg J.M."/>
            <person name="Levin J.Z."/>
            <person name="Young S."/>
            <person name="Zeng Q."/>
            <person name="Anikster Y."/>
            <person name="Bruce M."/>
            <person name="Wang M."/>
            <person name="Yin C."/>
            <person name="McCallum B."/>
            <person name="Szabo L.J."/>
            <person name="Hulbert S."/>
            <person name="Chen X."/>
            <person name="Fellers J.P."/>
        </authorList>
    </citation>
    <scope>NUCLEOTIDE SEQUENCE</scope>
    <source>
        <strain evidence="3">Isolate 1-1 / race 1 (BBBD)</strain>
        <strain evidence="2">isolate 1-1 / race 1 (BBBD)</strain>
    </source>
</reference>
<protein>
    <submittedName>
        <fullName evidence="1 2">Uncharacterized protein</fullName>
    </submittedName>
</protein>
<gene>
    <name evidence="1" type="ORF">PTTG_02492</name>
</gene>
<dbReference type="AlphaFoldDB" id="A0A180GC99"/>
<evidence type="ECO:0000313" key="3">
    <source>
        <dbReference type="Proteomes" id="UP000005240"/>
    </source>
</evidence>
<name>A0A180GC99_PUCT1</name>
<dbReference type="OrthoDB" id="2496068at2759"/>
<evidence type="ECO:0000313" key="1">
    <source>
        <dbReference type="EMBL" id="OAV90159.1"/>
    </source>
</evidence>
<dbReference type="EnsemblFungi" id="PTTG_02492-t43_1">
    <property type="protein sequence ID" value="PTTG_02492-t43_1-p1"/>
    <property type="gene ID" value="PTTG_02492"/>
</dbReference>
<dbReference type="EMBL" id="ADAS02000107">
    <property type="protein sequence ID" value="OAV90159.1"/>
    <property type="molecule type" value="Genomic_DNA"/>
</dbReference>
<reference evidence="1" key="1">
    <citation type="submission" date="2009-11" db="EMBL/GenBank/DDBJ databases">
        <authorList>
            <consortium name="The Broad Institute Genome Sequencing Platform"/>
            <person name="Ward D."/>
            <person name="Feldgarden M."/>
            <person name="Earl A."/>
            <person name="Young S.K."/>
            <person name="Zeng Q."/>
            <person name="Koehrsen M."/>
            <person name="Alvarado L."/>
            <person name="Berlin A."/>
            <person name="Bochicchio J."/>
            <person name="Borenstein D."/>
            <person name="Chapman S.B."/>
            <person name="Chen Z."/>
            <person name="Engels R."/>
            <person name="Freedman E."/>
            <person name="Gellesch M."/>
            <person name="Goldberg J."/>
            <person name="Griggs A."/>
            <person name="Gujja S."/>
            <person name="Heilman E."/>
            <person name="Heiman D."/>
            <person name="Hepburn T."/>
            <person name="Howarth C."/>
            <person name="Jen D."/>
            <person name="Larson L."/>
            <person name="Lewis B."/>
            <person name="Mehta T."/>
            <person name="Park D."/>
            <person name="Pearson M."/>
            <person name="Roberts A."/>
            <person name="Saif S."/>
            <person name="Shea T."/>
            <person name="Shenoy N."/>
            <person name="Sisk P."/>
            <person name="Stolte C."/>
            <person name="Sykes S."/>
            <person name="Thomson T."/>
            <person name="Walk T."/>
            <person name="White J."/>
            <person name="Yandava C."/>
            <person name="Izard J."/>
            <person name="Baranova O.V."/>
            <person name="Blanton J.M."/>
            <person name="Tanner A.C."/>
            <person name="Dewhirst F.E."/>
            <person name="Haas B."/>
            <person name="Nusbaum C."/>
            <person name="Birren B."/>
        </authorList>
    </citation>
    <scope>NUCLEOTIDE SEQUENCE [LARGE SCALE GENOMIC DNA]</scope>
    <source>
        <strain evidence="1">1-1 BBBD Race 1</strain>
    </source>
</reference>
<reference evidence="2" key="4">
    <citation type="submission" date="2025-05" db="UniProtKB">
        <authorList>
            <consortium name="EnsemblFungi"/>
        </authorList>
    </citation>
    <scope>IDENTIFICATION</scope>
    <source>
        <strain evidence="2">isolate 1-1 / race 1 (BBBD)</strain>
    </source>
</reference>
<keyword evidence="3" id="KW-1185">Reference proteome</keyword>
<evidence type="ECO:0000313" key="2">
    <source>
        <dbReference type="EnsemblFungi" id="PTTG_02492-t43_1-p1"/>
    </source>
</evidence>
<sequence>MSLAKFRPTVLAVKTASAAALSAPAILAILAHFQHKLPREHIVYASFPRDAQTDWFKGFGFLHFQPGAMSDAARQAAFDYPRKLQPPPAPGGARSRLEADALGRFGALRHCPLQEIPTPDTPQLTLASFLGRIPHQPPPSSIRCVVELAQSNHLNASGIQARAMRGPGHHRPTLSPEQFETFRKAFQAFGGFMR</sequence>
<dbReference type="VEuPathDB" id="FungiDB:PTTG_02492"/>